<name>A0A8B9V4T0_9AVES</name>
<dbReference type="GO" id="GO:0004352">
    <property type="term" value="F:glutamate dehydrogenase (NAD+) activity"/>
    <property type="evidence" value="ECO:0007669"/>
    <property type="project" value="TreeGrafter"/>
</dbReference>
<dbReference type="GO" id="GO:0006538">
    <property type="term" value="P:L-glutamate catabolic process"/>
    <property type="evidence" value="ECO:0007669"/>
    <property type="project" value="TreeGrafter"/>
</dbReference>
<dbReference type="SMART" id="SM00839">
    <property type="entry name" value="ELFV_dehydrog"/>
    <property type="match status" value="1"/>
</dbReference>
<dbReference type="SUPFAM" id="SSF51735">
    <property type="entry name" value="NAD(P)-binding Rossmann-fold domains"/>
    <property type="match status" value="1"/>
</dbReference>
<comment type="catalytic activity">
    <reaction evidence="7">
        <text>L-glutamate + NAD(+) + H2O = 2-oxoglutarate + NH4(+) + NADH + H(+)</text>
        <dbReference type="Rhea" id="RHEA:15133"/>
        <dbReference type="ChEBI" id="CHEBI:15377"/>
        <dbReference type="ChEBI" id="CHEBI:15378"/>
        <dbReference type="ChEBI" id="CHEBI:16810"/>
        <dbReference type="ChEBI" id="CHEBI:28938"/>
        <dbReference type="ChEBI" id="CHEBI:29985"/>
        <dbReference type="ChEBI" id="CHEBI:57540"/>
        <dbReference type="ChEBI" id="CHEBI:57945"/>
        <dbReference type="EC" id="1.4.1.3"/>
    </reaction>
</comment>
<dbReference type="PRINTS" id="PR00082">
    <property type="entry name" value="GLFDHDRGNASE"/>
</dbReference>
<dbReference type="Gene3D" id="3.40.50.10860">
    <property type="entry name" value="Leucine Dehydrogenase, chain A, domain 1"/>
    <property type="match status" value="1"/>
</dbReference>
<dbReference type="SUPFAM" id="SSF53223">
    <property type="entry name" value="Aminoacid dehydrogenase-like, N-terminal domain"/>
    <property type="match status" value="1"/>
</dbReference>
<feature type="domain" description="Glutamate/phenylalanine/leucine/valine/L-tryptophan dehydrogenase C-terminal" evidence="10">
    <location>
        <begin position="190"/>
        <end position="430"/>
    </location>
</feature>
<dbReference type="InterPro" id="IPR006095">
    <property type="entry name" value="Glu/Leu/Phe/Val/Trp_DH"/>
</dbReference>
<dbReference type="Proteomes" id="UP000694549">
    <property type="component" value="Unplaced"/>
</dbReference>
<comment type="subcellular location">
    <subcellularLocation>
        <location evidence="1">Mitochondrion</location>
    </subcellularLocation>
</comment>
<reference evidence="11" key="1">
    <citation type="submission" date="2025-08" db="UniProtKB">
        <authorList>
            <consortium name="Ensembl"/>
        </authorList>
    </citation>
    <scope>IDENTIFICATION</scope>
</reference>
<evidence type="ECO:0000256" key="3">
    <source>
        <dbReference type="ARBA" id="ARBA00012889"/>
    </source>
</evidence>
<comment type="similarity">
    <text evidence="2 9">Belongs to the Glu/Leu/Phe/Val dehydrogenases family.</text>
</comment>
<dbReference type="Pfam" id="PF02812">
    <property type="entry name" value="ELFV_dehydrog_N"/>
    <property type="match status" value="1"/>
</dbReference>
<evidence type="ECO:0000313" key="12">
    <source>
        <dbReference type="Proteomes" id="UP000694549"/>
    </source>
</evidence>
<keyword evidence="4 9" id="KW-0560">Oxidoreductase</keyword>
<dbReference type="PANTHER" id="PTHR11606:SF13">
    <property type="entry name" value="GLUTAMATE DEHYDROGENASE 1, MITOCHONDRIAL"/>
    <property type="match status" value="1"/>
</dbReference>
<evidence type="ECO:0000256" key="6">
    <source>
        <dbReference type="ARBA" id="ARBA00040147"/>
    </source>
</evidence>
<dbReference type="Gene3D" id="3.40.50.720">
    <property type="entry name" value="NAD(P)-binding Rossmann-like Domain"/>
    <property type="match status" value="1"/>
</dbReference>
<protein>
    <recommendedName>
        <fullName evidence="6">Glutamate dehydrogenase 1, mitochondrial</fullName>
        <ecNumber evidence="3">1.4.1.3</ecNumber>
    </recommendedName>
</protein>
<dbReference type="Ensembl" id="ENSAZOT00000017769.1">
    <property type="protein sequence ID" value="ENSAZOP00000016522.1"/>
    <property type="gene ID" value="ENSAZOG00000010792.1"/>
</dbReference>
<reference evidence="11" key="2">
    <citation type="submission" date="2025-09" db="UniProtKB">
        <authorList>
            <consortium name="Ensembl"/>
        </authorList>
    </citation>
    <scope>IDENTIFICATION</scope>
</reference>
<dbReference type="InterPro" id="IPR033922">
    <property type="entry name" value="NAD_bind_Glu_DH"/>
</dbReference>
<evidence type="ECO:0000259" key="10">
    <source>
        <dbReference type="SMART" id="SM00839"/>
    </source>
</evidence>
<evidence type="ECO:0000256" key="8">
    <source>
        <dbReference type="ARBA" id="ARBA00048577"/>
    </source>
</evidence>
<comment type="catalytic activity">
    <reaction evidence="8">
        <text>L-glutamate + NADP(+) + H2O = 2-oxoglutarate + NH4(+) + NADPH + H(+)</text>
        <dbReference type="Rhea" id="RHEA:11612"/>
        <dbReference type="ChEBI" id="CHEBI:15377"/>
        <dbReference type="ChEBI" id="CHEBI:15378"/>
        <dbReference type="ChEBI" id="CHEBI:16810"/>
        <dbReference type="ChEBI" id="CHEBI:28938"/>
        <dbReference type="ChEBI" id="CHEBI:29985"/>
        <dbReference type="ChEBI" id="CHEBI:57783"/>
        <dbReference type="ChEBI" id="CHEBI:58349"/>
        <dbReference type="EC" id="1.4.1.3"/>
    </reaction>
</comment>
<keyword evidence="5" id="KW-0496">Mitochondrion</keyword>
<dbReference type="InterPro" id="IPR006096">
    <property type="entry name" value="Glu/Leu/Phe/Val/Trp_DH_C"/>
</dbReference>
<evidence type="ECO:0000313" key="11">
    <source>
        <dbReference type="Ensembl" id="ENSAZOP00000016522.1"/>
    </source>
</evidence>
<dbReference type="InterPro" id="IPR046346">
    <property type="entry name" value="Aminoacid_DH-like_N_sf"/>
</dbReference>
<evidence type="ECO:0000256" key="4">
    <source>
        <dbReference type="ARBA" id="ARBA00023002"/>
    </source>
</evidence>
<dbReference type="InterPro" id="IPR036291">
    <property type="entry name" value="NAD(P)-bd_dom_sf"/>
</dbReference>
<sequence length="469" mass="51044">MFLWALMRQGRARCSCRMHGRAAGTWVCIGERQALCFSHAGSVLSWIQRCREVVVAGLGSVSCLLSSTQHLWGGAVRGRGVCVLVGDRRGASGCLTRSFADVPFGGAVAGVRIDPRKYSEHELEKITRRFTIEMAKKGFIGPGIDVLAPDVSTGEREMCWIADTYTYTMGYRDINALACVTGKSISQGGVQGRHSATGRGVLHGIENYINNTHYMDCIGMSPGLPGKTFVLQGFGKVGLHTMMYLHQFGARCICVGETDGAIYNPSGINPKELEDYERGHGTIVGFPKAEPYEGSILEVPCDILIPAAIEKQLTRENAPRVQAKIIVEAANGPTTPAAHDIFLQRNILVIPDVYVNAGGVTVSFFEWLKNLNHVSYGRLSFQYEWESSHYLLQSVQHSLERCFGKARGEIPILPSPELQARVSVSACSQGWLSWPLVAQSQSPLSAAPSRVWDVGCAWCHAAVGGQLPS</sequence>
<dbReference type="Pfam" id="PF00208">
    <property type="entry name" value="ELFV_dehydrog"/>
    <property type="match status" value="1"/>
</dbReference>
<dbReference type="EC" id="1.4.1.3" evidence="3"/>
<proteinExistence type="inferred from homology"/>
<evidence type="ECO:0000256" key="2">
    <source>
        <dbReference type="ARBA" id="ARBA00006382"/>
    </source>
</evidence>
<organism evidence="11 12">
    <name type="scientific">Anas zonorhyncha</name>
    <name type="common">Eastern spot-billed duck</name>
    <dbReference type="NCBI Taxonomy" id="75864"/>
    <lineage>
        <taxon>Eukaryota</taxon>
        <taxon>Metazoa</taxon>
        <taxon>Chordata</taxon>
        <taxon>Craniata</taxon>
        <taxon>Vertebrata</taxon>
        <taxon>Euteleostomi</taxon>
        <taxon>Archelosauria</taxon>
        <taxon>Archosauria</taxon>
        <taxon>Dinosauria</taxon>
        <taxon>Saurischia</taxon>
        <taxon>Theropoda</taxon>
        <taxon>Coelurosauria</taxon>
        <taxon>Aves</taxon>
        <taxon>Neognathae</taxon>
        <taxon>Galloanserae</taxon>
        <taxon>Anseriformes</taxon>
        <taxon>Anatidae</taxon>
        <taxon>Anatinae</taxon>
        <taxon>Anas</taxon>
    </lineage>
</organism>
<dbReference type="InterPro" id="IPR006097">
    <property type="entry name" value="Glu/Leu/Phe/Val/Trp_DH_dimer"/>
</dbReference>
<dbReference type="PANTHER" id="PTHR11606">
    <property type="entry name" value="GLUTAMATE DEHYDROGENASE"/>
    <property type="match status" value="1"/>
</dbReference>
<dbReference type="AlphaFoldDB" id="A0A8B9V4T0"/>
<dbReference type="GO" id="GO:0005739">
    <property type="term" value="C:mitochondrion"/>
    <property type="evidence" value="ECO:0007669"/>
    <property type="project" value="UniProtKB-SubCell"/>
</dbReference>
<dbReference type="FunFam" id="3.40.50.720:FF:000100">
    <property type="entry name" value="Glutamate dehydrogenase 1, mitochondrial"/>
    <property type="match status" value="1"/>
</dbReference>
<evidence type="ECO:0000256" key="5">
    <source>
        <dbReference type="ARBA" id="ARBA00023128"/>
    </source>
</evidence>
<evidence type="ECO:0000256" key="7">
    <source>
        <dbReference type="ARBA" id="ARBA00047867"/>
    </source>
</evidence>
<keyword evidence="12" id="KW-1185">Reference proteome</keyword>
<accession>A0A8B9V4T0</accession>
<dbReference type="CDD" id="cd01076">
    <property type="entry name" value="NAD_bind_1_Glu_DH"/>
    <property type="match status" value="1"/>
</dbReference>
<evidence type="ECO:0000256" key="9">
    <source>
        <dbReference type="RuleBase" id="RU004417"/>
    </source>
</evidence>
<evidence type="ECO:0000256" key="1">
    <source>
        <dbReference type="ARBA" id="ARBA00004173"/>
    </source>
</evidence>